<gene>
    <name evidence="2" type="ORF">XpiCFBP4643_13350</name>
</gene>
<dbReference type="OrthoDB" id="5976079at2"/>
<dbReference type="EMBL" id="MDEI01000010">
    <property type="protein sequence ID" value="PPU67846.1"/>
    <property type="molecule type" value="Genomic_DNA"/>
</dbReference>
<dbReference type="PROSITE" id="PS51257">
    <property type="entry name" value="PROKAR_LIPOPROTEIN"/>
    <property type="match status" value="1"/>
</dbReference>
<proteinExistence type="predicted"/>
<evidence type="ECO:0000313" key="3">
    <source>
        <dbReference type="Proteomes" id="UP000238191"/>
    </source>
</evidence>
<evidence type="ECO:0000256" key="1">
    <source>
        <dbReference type="SAM" id="MobiDB-lite"/>
    </source>
</evidence>
<feature type="region of interest" description="Disordered" evidence="1">
    <location>
        <begin position="35"/>
        <end position="59"/>
    </location>
</feature>
<dbReference type="Proteomes" id="UP000238191">
    <property type="component" value="Unassembled WGS sequence"/>
</dbReference>
<keyword evidence="3" id="KW-1185">Reference proteome</keyword>
<evidence type="ECO:0000313" key="2">
    <source>
        <dbReference type="EMBL" id="PPU67846.1"/>
    </source>
</evidence>
<name>A0A2S7D1X9_9XANT</name>
<sequence length="201" mass="21432">MRKTRGTAMKGGLAWCGVVALSLCGCATQRMVEQERSQREDSVDQRMLPPQSGGGGGAVAPYTLAETQRFRMPRALRSEAPVLPADSPRQTLPPTTVCAHVILSADGAVQRVDPLSDRDECVAGLLAENADLLQAVRMTVQHWQFVPAALCTYAPGAAQPSALDDCSGATHEEPVPVTLSFAFTFEVRQGKVSVRTGKVAQ</sequence>
<feature type="compositionally biased region" description="Basic and acidic residues" evidence="1">
    <location>
        <begin position="35"/>
        <end position="44"/>
    </location>
</feature>
<evidence type="ECO:0008006" key="4">
    <source>
        <dbReference type="Google" id="ProtNLM"/>
    </source>
</evidence>
<comment type="caution">
    <text evidence="2">The sequence shown here is derived from an EMBL/GenBank/DDBJ whole genome shotgun (WGS) entry which is preliminary data.</text>
</comment>
<organism evidence="2 3">
    <name type="scientific">Xanthomonas pisi</name>
    <dbReference type="NCBI Taxonomy" id="56457"/>
    <lineage>
        <taxon>Bacteria</taxon>
        <taxon>Pseudomonadati</taxon>
        <taxon>Pseudomonadota</taxon>
        <taxon>Gammaproteobacteria</taxon>
        <taxon>Lysobacterales</taxon>
        <taxon>Lysobacteraceae</taxon>
        <taxon>Xanthomonas</taxon>
    </lineage>
</organism>
<dbReference type="AlphaFoldDB" id="A0A2S7D1X9"/>
<protein>
    <recommendedName>
        <fullName evidence="4">Lipoprotein</fullName>
    </recommendedName>
</protein>
<reference evidence="3" key="1">
    <citation type="submission" date="2016-08" db="EMBL/GenBank/DDBJ databases">
        <authorList>
            <person name="Merda D."/>
            <person name="Briand M."/>
            <person name="Taghouti G."/>
            <person name="Carrere S."/>
            <person name="Gouzy J."/>
            <person name="Portier P."/>
            <person name="Jacques M.-A."/>
            <person name="Fischer-Le Saux M."/>
        </authorList>
    </citation>
    <scope>NUCLEOTIDE SEQUENCE [LARGE SCALE GENOMIC DNA]</scope>
    <source>
        <strain evidence="3">CFBP4643</strain>
    </source>
</reference>
<accession>A0A2S7D1X9</accession>